<keyword evidence="21" id="KW-1185">Reference proteome</keyword>
<feature type="compositionally biased region" description="Low complexity" evidence="17">
    <location>
        <begin position="25"/>
        <end position="38"/>
    </location>
</feature>
<dbReference type="Gene3D" id="1.10.220.150">
    <property type="entry name" value="Arf GTPase activating protein"/>
    <property type="match status" value="1"/>
</dbReference>
<dbReference type="SMART" id="SM00248">
    <property type="entry name" value="ANK"/>
    <property type="match status" value="2"/>
</dbReference>
<dbReference type="InterPro" id="IPR001164">
    <property type="entry name" value="ArfGAP_dom"/>
</dbReference>
<dbReference type="SUPFAM" id="SSF50729">
    <property type="entry name" value="PH domain-like"/>
    <property type="match status" value="1"/>
</dbReference>
<evidence type="ECO:0000259" key="19">
    <source>
        <dbReference type="PROSITE" id="PS50115"/>
    </source>
</evidence>
<keyword evidence="3" id="KW-0597">Phosphoprotein</keyword>
<evidence type="ECO:0000259" key="18">
    <source>
        <dbReference type="PROSITE" id="PS50003"/>
    </source>
</evidence>
<evidence type="ECO:0000256" key="15">
    <source>
        <dbReference type="PROSITE-ProRule" id="PRU00023"/>
    </source>
</evidence>
<dbReference type="Gene3D" id="2.30.29.30">
    <property type="entry name" value="Pleckstrin-homology domain (PH domain)/Phosphotyrosine-binding domain (PTB)"/>
    <property type="match status" value="1"/>
</dbReference>
<dbReference type="FunFam" id="2.30.29.30:FF:000077">
    <property type="entry name" value="Arf-GAP with GTPase, ANK repeat and PH domain-containing protein 1"/>
    <property type="match status" value="1"/>
</dbReference>
<dbReference type="InterPro" id="IPR001849">
    <property type="entry name" value="PH_domain"/>
</dbReference>
<dbReference type="GO" id="GO:0005096">
    <property type="term" value="F:GTPase activator activity"/>
    <property type="evidence" value="ECO:0007669"/>
    <property type="project" value="UniProtKB-KW"/>
</dbReference>
<dbReference type="PROSITE" id="PS50088">
    <property type="entry name" value="ANK_REPEAT"/>
    <property type="match status" value="1"/>
</dbReference>
<dbReference type="FunFam" id="2.30.29.30:FF:000199">
    <property type="entry name" value="Arf-GAP with GTPase, ANK repeat and PH domain-containing protein 3"/>
    <property type="match status" value="1"/>
</dbReference>
<keyword evidence="2" id="KW-0343">GTPase activation</keyword>
<dbReference type="InterPro" id="IPR002110">
    <property type="entry name" value="Ankyrin_rpt"/>
</dbReference>
<evidence type="ECO:0000256" key="2">
    <source>
        <dbReference type="ARBA" id="ARBA00022468"/>
    </source>
</evidence>
<dbReference type="CDD" id="cd08855">
    <property type="entry name" value="ArfGap_AGAP3"/>
    <property type="match status" value="1"/>
</dbReference>
<evidence type="ECO:0000256" key="13">
    <source>
        <dbReference type="ARBA" id="ARBA00080364"/>
    </source>
</evidence>
<evidence type="ECO:0000256" key="6">
    <source>
        <dbReference type="ARBA" id="ARBA00022771"/>
    </source>
</evidence>
<feature type="compositionally biased region" description="Basic and acidic residues" evidence="17">
    <location>
        <begin position="71"/>
        <end position="83"/>
    </location>
</feature>
<dbReference type="InterPro" id="IPR038508">
    <property type="entry name" value="ArfGAP_dom_sf"/>
</dbReference>
<feature type="region of interest" description="Disordered" evidence="17">
    <location>
        <begin position="19"/>
        <end position="87"/>
    </location>
</feature>
<comment type="function">
    <text evidence="9">GTPase-activating protein for the ADP ribosylation factor family. GTPase which may be involved in the degradation of expanded polyglutamine proteins through the ubiquitin-proteasome pathway.</text>
</comment>
<dbReference type="SMART" id="SM00105">
    <property type="entry name" value="ArfGap"/>
    <property type="match status" value="1"/>
</dbReference>
<dbReference type="PANTHER" id="PTHR45819:SF2">
    <property type="entry name" value="ARF-GAP WITH GTPASE, ANK REPEAT AND PH DOMAIN-CONTAINING PROTEIN 3"/>
    <property type="match status" value="1"/>
</dbReference>
<evidence type="ECO:0000256" key="4">
    <source>
        <dbReference type="ARBA" id="ARBA00022723"/>
    </source>
</evidence>
<dbReference type="GO" id="GO:0003924">
    <property type="term" value="F:GTPase activity"/>
    <property type="evidence" value="ECO:0007669"/>
    <property type="project" value="TreeGrafter"/>
</dbReference>
<dbReference type="GeneTree" id="ENSGT00940000159586"/>
<feature type="domain" description="Arf-GAP" evidence="19">
    <location>
        <begin position="291"/>
        <end position="412"/>
    </location>
</feature>
<comment type="similarity">
    <text evidence="1">Belongs to the centaurin gamma-like family.</text>
</comment>
<evidence type="ECO:0000256" key="9">
    <source>
        <dbReference type="ARBA" id="ARBA00054555"/>
    </source>
</evidence>
<protein>
    <recommendedName>
        <fullName evidence="11">Arf-GAP with GTPase, ANK repeat and PH domain-containing protein 3</fullName>
    </recommendedName>
    <alternativeName>
        <fullName evidence="12">CRAM-associated GTPase</fullName>
    </alternativeName>
    <alternativeName>
        <fullName evidence="13">Centaurin-gamma-3</fullName>
    </alternativeName>
    <alternativeName>
        <fullName evidence="14">MR1-interacting protein</fullName>
    </alternativeName>
</protein>
<evidence type="ECO:0000256" key="16">
    <source>
        <dbReference type="PROSITE-ProRule" id="PRU00288"/>
    </source>
</evidence>
<reference evidence="20" key="1">
    <citation type="submission" date="2025-08" db="UniProtKB">
        <authorList>
            <consortium name="Ensembl"/>
        </authorList>
    </citation>
    <scope>IDENTIFICATION</scope>
</reference>
<dbReference type="Ensembl" id="ENSFHET00000017637.1">
    <property type="protein sequence ID" value="ENSFHEP00000010823.1"/>
    <property type="gene ID" value="ENSFHEG00000012330.1"/>
</dbReference>
<feature type="compositionally biased region" description="Polar residues" evidence="17">
    <location>
        <begin position="190"/>
        <end position="200"/>
    </location>
</feature>
<evidence type="ECO:0000256" key="12">
    <source>
        <dbReference type="ARBA" id="ARBA00078940"/>
    </source>
</evidence>
<name>A0A3Q2T7X0_FUNHE</name>
<dbReference type="PROSITE" id="PS50115">
    <property type="entry name" value="ARFGAP"/>
    <property type="match status" value="1"/>
</dbReference>
<evidence type="ECO:0000256" key="17">
    <source>
        <dbReference type="SAM" id="MobiDB-lite"/>
    </source>
</evidence>
<evidence type="ECO:0000256" key="11">
    <source>
        <dbReference type="ARBA" id="ARBA00069132"/>
    </source>
</evidence>
<feature type="repeat" description="ANK" evidence="15">
    <location>
        <begin position="450"/>
        <end position="482"/>
    </location>
</feature>
<dbReference type="FunFam" id="1.25.40.20:FF:000038">
    <property type="entry name" value="Arf-GAP with GTPase, ANK repeat and PH domain-containing protein 3"/>
    <property type="match status" value="1"/>
</dbReference>
<dbReference type="InterPro" id="IPR037278">
    <property type="entry name" value="ARFGAP/RecO"/>
</dbReference>
<dbReference type="AlphaFoldDB" id="A0A3Q2T7X0"/>
<dbReference type="GO" id="GO:0008270">
    <property type="term" value="F:zinc ion binding"/>
    <property type="evidence" value="ECO:0007669"/>
    <property type="project" value="UniProtKB-KW"/>
</dbReference>
<keyword evidence="4" id="KW-0479">Metal-binding</keyword>
<evidence type="ECO:0000256" key="3">
    <source>
        <dbReference type="ARBA" id="ARBA00022553"/>
    </source>
</evidence>
<keyword evidence="8 15" id="KW-0040">ANK repeat</keyword>
<dbReference type="SUPFAM" id="SSF57863">
    <property type="entry name" value="ArfGap/RecO-like zinc finger"/>
    <property type="match status" value="1"/>
</dbReference>
<dbReference type="PANTHER" id="PTHR45819">
    <property type="entry name" value="CENTAURIN-GAMMA-1A"/>
    <property type="match status" value="1"/>
</dbReference>
<evidence type="ECO:0000313" key="20">
    <source>
        <dbReference type="Ensembl" id="ENSFHEP00000010823.1"/>
    </source>
</evidence>
<dbReference type="Proteomes" id="UP000265000">
    <property type="component" value="Unplaced"/>
</dbReference>
<dbReference type="Gene3D" id="1.25.40.20">
    <property type="entry name" value="Ankyrin repeat-containing domain"/>
    <property type="match status" value="1"/>
</dbReference>
<dbReference type="PROSITE" id="PS50297">
    <property type="entry name" value="ANK_REP_REGION"/>
    <property type="match status" value="1"/>
</dbReference>
<proteinExistence type="inferred from homology"/>
<dbReference type="Pfam" id="PF12796">
    <property type="entry name" value="Ank_2"/>
    <property type="match status" value="1"/>
</dbReference>
<dbReference type="CDD" id="cd01250">
    <property type="entry name" value="PH_AGAP"/>
    <property type="match status" value="1"/>
</dbReference>
<evidence type="ECO:0000256" key="14">
    <source>
        <dbReference type="ARBA" id="ARBA00081856"/>
    </source>
</evidence>
<evidence type="ECO:0000256" key="1">
    <source>
        <dbReference type="ARBA" id="ARBA00005430"/>
    </source>
</evidence>
<dbReference type="SUPFAM" id="SSF48403">
    <property type="entry name" value="Ankyrin repeat"/>
    <property type="match status" value="1"/>
</dbReference>
<dbReference type="Pfam" id="PF01412">
    <property type="entry name" value="ArfGap"/>
    <property type="match status" value="1"/>
</dbReference>
<keyword evidence="7" id="KW-0862">Zinc</keyword>
<feature type="domain" description="PH" evidence="18">
    <location>
        <begin position="92"/>
        <end position="270"/>
    </location>
</feature>
<organism evidence="20 21">
    <name type="scientific">Fundulus heteroclitus</name>
    <name type="common">Killifish</name>
    <name type="synonym">Mummichog</name>
    <dbReference type="NCBI Taxonomy" id="8078"/>
    <lineage>
        <taxon>Eukaryota</taxon>
        <taxon>Metazoa</taxon>
        <taxon>Chordata</taxon>
        <taxon>Craniata</taxon>
        <taxon>Vertebrata</taxon>
        <taxon>Euteleostomi</taxon>
        <taxon>Actinopterygii</taxon>
        <taxon>Neopterygii</taxon>
        <taxon>Teleostei</taxon>
        <taxon>Neoteleostei</taxon>
        <taxon>Acanthomorphata</taxon>
        <taxon>Ovalentaria</taxon>
        <taxon>Atherinomorphae</taxon>
        <taxon>Cyprinodontiformes</taxon>
        <taxon>Fundulidae</taxon>
        <taxon>Fundulus</taxon>
    </lineage>
</organism>
<dbReference type="SMART" id="SM00233">
    <property type="entry name" value="PH"/>
    <property type="match status" value="1"/>
</dbReference>
<feature type="region of interest" description="Disordered" evidence="17">
    <location>
        <begin position="155"/>
        <end position="228"/>
    </location>
</feature>
<dbReference type="FunFam" id="1.10.220.150:FF:000001">
    <property type="entry name" value="Arf-GAP with GTPase, ANK repeat and PH domain-containing protein 1"/>
    <property type="match status" value="1"/>
</dbReference>
<keyword evidence="6 16" id="KW-0863">Zinc-finger</keyword>
<sequence>LFYTEAGLSLHLNNNKKSNGGGAFSDYSSSVPSTPSISQREMRIETIAASNTPTPIRKQSKRRSNIFTSRKGSEQAKSVDSKTDSIGSGRAIPIKQGILLKRSGKSLNKEWKKKYVTLCDNGVLTYHPSLHDYMQNVHGKEIDLLRTTVKVPGKRPPRAVATVAPSASPKTNGLTKDRSALQLANGMSDPANSSMGSATSPKLEPPPSPHANRKKHRRKKSTGITKPDGLSAEDSFEFIIVSLTGQTWNFEASTYEERELWVQAIESQIFASLQSCESIKNKSRLGSQSDAMAIQSIRNVRGNSFCVDCDAPNPDWASLNLGALMCIECSGMHRNLGTHLSRVRSLDLDDWPVELSMVMTAIGNAMANSVWEGCLEGYTKPGSDSTREEKERWIRAKYEQKLFLVGLPQSDVPLGQQLLRAVVEDDLRLVVLLLAHGTKEEVNETYGDGDGRTALHLSCAMANVVITQLLIWYGVDVKSRDARGQTPLSCARRAGSQECADILLQHGCPNDTRPCVLAVLPLFHTV</sequence>
<evidence type="ECO:0000256" key="8">
    <source>
        <dbReference type="ARBA" id="ARBA00023043"/>
    </source>
</evidence>
<evidence type="ECO:0000256" key="5">
    <source>
        <dbReference type="ARBA" id="ARBA00022737"/>
    </source>
</evidence>
<evidence type="ECO:0000313" key="21">
    <source>
        <dbReference type="Proteomes" id="UP000265000"/>
    </source>
</evidence>
<dbReference type="InterPro" id="IPR011993">
    <property type="entry name" value="PH-like_dom_sf"/>
</dbReference>
<dbReference type="PRINTS" id="PR00405">
    <property type="entry name" value="REVINTRACTNG"/>
</dbReference>
<feature type="compositionally biased region" description="Basic residues" evidence="17">
    <location>
        <begin position="211"/>
        <end position="221"/>
    </location>
</feature>
<accession>A0A3Q2T7X0</accession>
<dbReference type="InterPro" id="IPR051282">
    <property type="entry name" value="Arf-GAP_GTPase_ANK_PH"/>
</dbReference>
<evidence type="ECO:0000256" key="10">
    <source>
        <dbReference type="ARBA" id="ARBA00063337"/>
    </source>
</evidence>
<dbReference type="GO" id="GO:0005634">
    <property type="term" value="C:nucleus"/>
    <property type="evidence" value="ECO:0007669"/>
    <property type="project" value="TreeGrafter"/>
</dbReference>
<keyword evidence="5" id="KW-0677">Repeat</keyword>
<evidence type="ECO:0000256" key="7">
    <source>
        <dbReference type="ARBA" id="ARBA00022833"/>
    </source>
</evidence>
<dbReference type="InterPro" id="IPR036770">
    <property type="entry name" value="Ankyrin_rpt-contain_sf"/>
</dbReference>
<reference evidence="20" key="2">
    <citation type="submission" date="2025-09" db="UniProtKB">
        <authorList>
            <consortium name="Ensembl"/>
        </authorList>
    </citation>
    <scope>IDENTIFICATION</scope>
</reference>
<dbReference type="PROSITE" id="PS50003">
    <property type="entry name" value="PH_DOMAIN"/>
    <property type="match status" value="1"/>
</dbReference>
<comment type="subunit">
    <text evidence="10">Interacts with PML. Interacts with expanded polyglutamine proteins.</text>
</comment>